<evidence type="ECO:0000256" key="3">
    <source>
        <dbReference type="PROSITE-ProRule" id="PRU00339"/>
    </source>
</evidence>
<dbReference type="GO" id="GO:0055087">
    <property type="term" value="C:Ski complex"/>
    <property type="evidence" value="ECO:0007669"/>
    <property type="project" value="InterPro"/>
</dbReference>
<dbReference type="Pfam" id="PF13432">
    <property type="entry name" value="TPR_16"/>
    <property type="match status" value="2"/>
</dbReference>
<evidence type="ECO:0000256" key="1">
    <source>
        <dbReference type="ARBA" id="ARBA00022737"/>
    </source>
</evidence>
<dbReference type="GO" id="GO:0006401">
    <property type="term" value="P:RNA catabolic process"/>
    <property type="evidence" value="ECO:0007669"/>
    <property type="project" value="InterPro"/>
</dbReference>
<dbReference type="KEGG" id="aqu:105312824"/>
<evidence type="ECO:0000313" key="5">
    <source>
        <dbReference type="Proteomes" id="UP000007879"/>
    </source>
</evidence>
<reference evidence="5" key="1">
    <citation type="journal article" date="2010" name="Nature">
        <title>The Amphimedon queenslandica genome and the evolution of animal complexity.</title>
        <authorList>
            <person name="Srivastava M."/>
            <person name="Simakov O."/>
            <person name="Chapman J."/>
            <person name="Fahey B."/>
            <person name="Gauthier M.E."/>
            <person name="Mitros T."/>
            <person name="Richards G.S."/>
            <person name="Conaco C."/>
            <person name="Dacre M."/>
            <person name="Hellsten U."/>
            <person name="Larroux C."/>
            <person name="Putnam N.H."/>
            <person name="Stanke M."/>
            <person name="Adamska M."/>
            <person name="Darling A."/>
            <person name="Degnan S.M."/>
            <person name="Oakley T.H."/>
            <person name="Plachetzki D.C."/>
            <person name="Zhai Y."/>
            <person name="Adamski M."/>
            <person name="Calcino A."/>
            <person name="Cummins S.F."/>
            <person name="Goodstein D.M."/>
            <person name="Harris C."/>
            <person name="Jackson D.J."/>
            <person name="Leys S.P."/>
            <person name="Shu S."/>
            <person name="Woodcroft B.J."/>
            <person name="Vervoort M."/>
            <person name="Kosik K.S."/>
            <person name="Manning G."/>
            <person name="Degnan B.M."/>
            <person name="Rokhsar D.S."/>
        </authorList>
    </citation>
    <scope>NUCLEOTIDE SEQUENCE [LARGE SCALE GENOMIC DNA]</scope>
</reference>
<keyword evidence="1" id="KW-0677">Repeat</keyword>
<name>A0A1X7UUC1_AMPQE</name>
<evidence type="ECO:0000313" key="4">
    <source>
        <dbReference type="EnsemblMetazoa" id="Aqu2.1.31378_001"/>
    </source>
</evidence>
<reference evidence="4" key="2">
    <citation type="submission" date="2017-05" db="UniProtKB">
        <authorList>
            <consortium name="EnsemblMetazoa"/>
        </authorList>
    </citation>
    <scope>IDENTIFICATION</scope>
</reference>
<sequence>MAASKEVKSLLKSARSALDREDYPEAIKQCQAIFWHDDTHYLAHVLCGKAHLLLKEVGEARHQYRIAITSNEKEILAWKGLADLYDKYSPEDKDEKLEAIKTYSHILNTVTGDGEKEFNLYCKLAPLYVDVGQLEKAAGAYLYLLVSPSASGSITEKSLLFLLRHPQYSQTQWQLIEGSYKSFLSSLTETKRIEIQTLFISSCMEWIKLVEDEEVIDSLLKTVQEECEMLESKENQETLLQLEIWKCLKVLSIQPLTEEDLIAITLLLDKRGEEEEEEREGVWLISHCLVLLQSRKIKEACTLASKGTVSLPDSCEGWFVSCVCHMKAHDYEVVINNARKGLEALGSLPYFIRRQVSHSFHILLIEAQLLEGNHKQEALTSCEKLYSESCDCHVIRLYVKALIANGMIHEAEGIINDKASLLNEEKGILNELKGHLFVARGDFDQAHDKFQLAINECPQFSEYHYWAGYTNWYNGNRTKSYPSLVKAGQLDSYNPAVFNMLGHYQRHVANDINRAVKCYKKAFTIHPGLTEAGISLGECLSALGEEESAYEVYLKITEKSPPTEAREAWLRIGLYHRRHSQYDEAIKCYLKVLHQNVSDSNVWECLGEAYLSRGSNIAAMKAFEKATELNPQSIFSQYQVAAIQQLIGLLSEAVASYTRVLELQDDYVPALKGRAESYYKLSLLAINNVLDSKAVSYVSLALIDLSKAVKLKPSFISLWKLIGDSCLSLYSIAETVARVSVPSELLGNDEGLEIIGKKALLELGLKSYKCSLHLCDGKSPYLLHNLALNYYHLAEVEDDKDVSKEYLEISLKLIKNAITLSPRGHTHWNALGVIAMHSILKDYALAQHSFISSLKIEPNNAVVWSNLGALYLINDNVKLAHLSFERSQSCDPMYSQGWIGDGLVAEIFGKSEETRNFLENVSELQYHDESALGYAYWVCKTLTEGAPSHSLKAHQSLVQARDGILKYVRRYPKDSLALNLLGLLYEHEGMMKQAKESISLSLSHMKEEGGSGYLPLVMHNHARLLSVTGSHSEALSCYESLVAMEAPDVRLGQALALFRARKFSEAAKMYQLLVDDCDPDSKSQLLLALSMCSFAVEDNESCKNLLFKVFQTPPPSLHGIVSLAAFAGYVSDPVLLKATLAELLKITESSIASLSESCLFALHSLSSMCDEDKEVLEVFDKIINANTSSVTVNQKPHMSLILRSLSDLSLDESLRAIQKVVHTHPGYLWAWPMIPYIMIVMGSVDKNPSLVGGYLKLAQSKAEEYCTEKSEKDKSAQSLIDWCKLLSNLIVGSK</sequence>
<dbReference type="PANTHER" id="PTHR15704">
    <property type="entry name" value="SUPERKILLER 3 PROTEIN-RELATED"/>
    <property type="match status" value="1"/>
</dbReference>
<feature type="repeat" description="TPR" evidence="3">
    <location>
        <begin position="600"/>
        <end position="633"/>
    </location>
</feature>
<keyword evidence="5" id="KW-1185">Reference proteome</keyword>
<protein>
    <recommendedName>
        <fullName evidence="6">Tetratricopeptide repeat protein 37</fullName>
    </recommendedName>
</protein>
<dbReference type="Gene3D" id="1.25.40.10">
    <property type="entry name" value="Tetratricopeptide repeat domain"/>
    <property type="match status" value="4"/>
</dbReference>
<accession>A0A1X7UUC1</accession>
<dbReference type="STRING" id="400682.A0A1X7UUC1"/>
<dbReference type="InParanoid" id="A0A1X7UUC1"/>
<proteinExistence type="predicted"/>
<dbReference type="eggNOG" id="KOG1127">
    <property type="taxonomic scope" value="Eukaryota"/>
</dbReference>
<dbReference type="OrthoDB" id="421075at2759"/>
<dbReference type="InterPro" id="IPR019734">
    <property type="entry name" value="TPR_rpt"/>
</dbReference>
<dbReference type="InterPro" id="IPR039226">
    <property type="entry name" value="Ski3/TTC37"/>
</dbReference>
<dbReference type="SUPFAM" id="SSF48452">
    <property type="entry name" value="TPR-like"/>
    <property type="match status" value="3"/>
</dbReference>
<feature type="repeat" description="TPR" evidence="3">
    <location>
        <begin position="566"/>
        <end position="599"/>
    </location>
</feature>
<dbReference type="EnsemblMetazoa" id="Aqu2.1.31378_001">
    <property type="protein sequence ID" value="Aqu2.1.31378_001"/>
    <property type="gene ID" value="Aqu2.1.31378"/>
</dbReference>
<gene>
    <name evidence="4" type="primary">105312824</name>
</gene>
<evidence type="ECO:0008006" key="6">
    <source>
        <dbReference type="Google" id="ProtNLM"/>
    </source>
</evidence>
<evidence type="ECO:0000256" key="2">
    <source>
        <dbReference type="ARBA" id="ARBA00022803"/>
    </source>
</evidence>
<dbReference type="SMART" id="SM00028">
    <property type="entry name" value="TPR"/>
    <property type="match status" value="13"/>
</dbReference>
<dbReference type="FunCoup" id="A0A1X7UUC1">
    <property type="interactions" value="549"/>
</dbReference>
<dbReference type="PROSITE" id="PS50005">
    <property type="entry name" value="TPR"/>
    <property type="match status" value="2"/>
</dbReference>
<dbReference type="EnsemblMetazoa" id="XM_019996711.1">
    <property type="protein sequence ID" value="XP_019852270.1"/>
    <property type="gene ID" value="LOC105312824"/>
</dbReference>
<dbReference type="PANTHER" id="PTHR15704:SF7">
    <property type="entry name" value="SUPERKILLER COMPLEX PROTEIN 3"/>
    <property type="match status" value="1"/>
</dbReference>
<dbReference type="InterPro" id="IPR011990">
    <property type="entry name" value="TPR-like_helical_dom_sf"/>
</dbReference>
<dbReference type="Proteomes" id="UP000007879">
    <property type="component" value="Unassembled WGS sequence"/>
</dbReference>
<keyword evidence="2 3" id="KW-0802">TPR repeat</keyword>
<organism evidence="4">
    <name type="scientific">Amphimedon queenslandica</name>
    <name type="common">Sponge</name>
    <dbReference type="NCBI Taxonomy" id="400682"/>
    <lineage>
        <taxon>Eukaryota</taxon>
        <taxon>Metazoa</taxon>
        <taxon>Porifera</taxon>
        <taxon>Demospongiae</taxon>
        <taxon>Heteroscleromorpha</taxon>
        <taxon>Haplosclerida</taxon>
        <taxon>Niphatidae</taxon>
        <taxon>Amphimedon</taxon>
    </lineage>
</organism>